<feature type="active site" description="Proton donor" evidence="19">
    <location>
        <position position="238"/>
    </location>
</feature>
<dbReference type="GO" id="GO:0009252">
    <property type="term" value="P:peptidoglycan biosynthetic process"/>
    <property type="evidence" value="ECO:0007669"/>
    <property type="project" value="UniProtKB-UniRule"/>
</dbReference>
<dbReference type="GO" id="GO:0005829">
    <property type="term" value="C:cytosol"/>
    <property type="evidence" value="ECO:0007669"/>
    <property type="project" value="TreeGrafter"/>
</dbReference>
<keyword evidence="8 19" id="KW-0132">Cell division</keyword>
<dbReference type="PROSITE" id="PS51387">
    <property type="entry name" value="FAD_PCMH"/>
    <property type="match status" value="1"/>
</dbReference>
<dbReference type="InterPro" id="IPR036318">
    <property type="entry name" value="FAD-bd_PCMH-like_sf"/>
</dbReference>
<dbReference type="Proteomes" id="UP000323632">
    <property type="component" value="Unassembled WGS sequence"/>
</dbReference>
<dbReference type="RefSeq" id="WP_150031978.1">
    <property type="nucleotide sequence ID" value="NZ_VWSH01000001.1"/>
</dbReference>
<evidence type="ECO:0000256" key="2">
    <source>
        <dbReference type="ARBA" id="ARBA00003921"/>
    </source>
</evidence>
<gene>
    <name evidence="19 21" type="primary">murB</name>
    <name evidence="21" type="ORF">F0919_06925</name>
</gene>
<evidence type="ECO:0000256" key="17">
    <source>
        <dbReference type="ARBA" id="ARBA00031026"/>
    </source>
</evidence>
<dbReference type="SUPFAM" id="SSF56194">
    <property type="entry name" value="Uridine diphospho-N-Acetylenolpyruvylglucosamine reductase, MurB, C-terminal domain"/>
    <property type="match status" value="1"/>
</dbReference>
<comment type="catalytic activity">
    <reaction evidence="18 19">
        <text>UDP-N-acetyl-alpha-D-muramate + NADP(+) = UDP-N-acetyl-3-O-(1-carboxyvinyl)-alpha-D-glucosamine + NADPH + H(+)</text>
        <dbReference type="Rhea" id="RHEA:12248"/>
        <dbReference type="ChEBI" id="CHEBI:15378"/>
        <dbReference type="ChEBI" id="CHEBI:57783"/>
        <dbReference type="ChEBI" id="CHEBI:58349"/>
        <dbReference type="ChEBI" id="CHEBI:68483"/>
        <dbReference type="ChEBI" id="CHEBI:70757"/>
        <dbReference type="EC" id="1.3.1.98"/>
    </reaction>
</comment>
<dbReference type="PANTHER" id="PTHR21071:SF4">
    <property type="entry name" value="UDP-N-ACETYLENOLPYRUVOYLGLUCOSAMINE REDUCTASE"/>
    <property type="match status" value="1"/>
</dbReference>
<evidence type="ECO:0000256" key="6">
    <source>
        <dbReference type="ARBA" id="ARBA00015188"/>
    </source>
</evidence>
<protein>
    <recommendedName>
        <fullName evidence="6 19">UDP-N-acetylenolpyruvoylglucosamine reductase</fullName>
        <ecNumber evidence="5 19">1.3.1.98</ecNumber>
    </recommendedName>
    <alternativeName>
        <fullName evidence="17 19">UDP-N-acetylmuramate dehydrogenase</fullName>
    </alternativeName>
</protein>
<name>A0A5M6CTV2_9BACT</name>
<reference evidence="21 22" key="1">
    <citation type="submission" date="2019-09" db="EMBL/GenBank/DDBJ databases">
        <title>Genome sequence and assembly of Taibaiella sp.</title>
        <authorList>
            <person name="Chhetri G."/>
        </authorList>
    </citation>
    <scope>NUCLEOTIDE SEQUENCE [LARGE SCALE GENOMIC DNA]</scope>
    <source>
        <strain evidence="21 22">KVB11</strain>
    </source>
</reference>
<keyword evidence="10 19" id="KW-0274">FAD</keyword>
<sequence length="338" mass="37913">MFEPVAHFGLYPFNTFGMDVEAAYFSSVRKEEELLELKNQDAYKQGIFVLGGGSNILFTKDVSAWVVRNEIKGIEKIKEDNAHVWLKVGAGEVWHLFVLYCVDNNYAGVENLSLIPGTVGAAPMQNIGAYGVEVKDVIESVRFFNIESGTFEEYNNEACQFGYRDSVFKRLLKGKVIITSVVFKLNKVPVYNTSYGNIQQELDAKGITELSIKAISDAVISIRSSKLPDPKVIGNAGSFFKNPEIPSSQYQQLKMKYPDMPGYKINETITKVPAGWLIEQCGWKGFRENDYGVHQHQALVLVNYSKARGAQIAALSERIMASVHDKFNIDLEREVQIV</sequence>
<dbReference type="InterPro" id="IPR006094">
    <property type="entry name" value="Oxid_FAD_bind_N"/>
</dbReference>
<keyword evidence="22" id="KW-1185">Reference proteome</keyword>
<comment type="subcellular location">
    <subcellularLocation>
        <location evidence="3 19">Cytoplasm</location>
    </subcellularLocation>
</comment>
<dbReference type="InterPro" id="IPR003170">
    <property type="entry name" value="MurB"/>
</dbReference>
<feature type="active site" evidence="19">
    <location>
        <position position="164"/>
    </location>
</feature>
<comment type="function">
    <text evidence="2 19">Cell wall formation.</text>
</comment>
<evidence type="ECO:0000313" key="21">
    <source>
        <dbReference type="EMBL" id="KAA5537402.1"/>
    </source>
</evidence>
<dbReference type="GO" id="GO:0008360">
    <property type="term" value="P:regulation of cell shape"/>
    <property type="evidence" value="ECO:0007669"/>
    <property type="project" value="UniProtKB-KW"/>
</dbReference>
<evidence type="ECO:0000256" key="5">
    <source>
        <dbReference type="ARBA" id="ARBA00012518"/>
    </source>
</evidence>
<dbReference type="Pfam" id="PF02873">
    <property type="entry name" value="MurB_C"/>
    <property type="match status" value="1"/>
</dbReference>
<comment type="pathway">
    <text evidence="4 19">Cell wall biogenesis; peptidoglycan biosynthesis.</text>
</comment>
<dbReference type="InterPro" id="IPR011601">
    <property type="entry name" value="MurB_C"/>
</dbReference>
<dbReference type="AlphaFoldDB" id="A0A5M6CTV2"/>
<comment type="caution">
    <text evidence="21">The sequence shown here is derived from an EMBL/GenBank/DDBJ whole genome shotgun (WGS) entry which is preliminary data.</text>
</comment>
<evidence type="ECO:0000256" key="15">
    <source>
        <dbReference type="ARBA" id="ARBA00023306"/>
    </source>
</evidence>
<keyword evidence="13 19" id="KW-0573">Peptidoglycan synthesis</keyword>
<evidence type="ECO:0000259" key="20">
    <source>
        <dbReference type="PROSITE" id="PS51387"/>
    </source>
</evidence>
<evidence type="ECO:0000256" key="10">
    <source>
        <dbReference type="ARBA" id="ARBA00022827"/>
    </source>
</evidence>
<dbReference type="PANTHER" id="PTHR21071">
    <property type="entry name" value="UDP-N-ACETYLENOLPYRUVOYLGLUCOSAMINE REDUCTASE"/>
    <property type="match status" value="1"/>
</dbReference>
<evidence type="ECO:0000256" key="19">
    <source>
        <dbReference type="HAMAP-Rule" id="MF_00037"/>
    </source>
</evidence>
<evidence type="ECO:0000256" key="14">
    <source>
        <dbReference type="ARBA" id="ARBA00023002"/>
    </source>
</evidence>
<evidence type="ECO:0000256" key="3">
    <source>
        <dbReference type="ARBA" id="ARBA00004496"/>
    </source>
</evidence>
<dbReference type="HAMAP" id="MF_00037">
    <property type="entry name" value="MurB"/>
    <property type="match status" value="1"/>
</dbReference>
<evidence type="ECO:0000256" key="11">
    <source>
        <dbReference type="ARBA" id="ARBA00022857"/>
    </source>
</evidence>
<evidence type="ECO:0000313" key="22">
    <source>
        <dbReference type="Proteomes" id="UP000323632"/>
    </source>
</evidence>
<dbReference type="UniPathway" id="UPA00219"/>
<keyword evidence="11 19" id="KW-0521">NADP</keyword>
<keyword evidence="7 19" id="KW-0963">Cytoplasm</keyword>
<dbReference type="EC" id="1.3.1.98" evidence="5 19"/>
<feature type="active site" evidence="19">
    <location>
        <position position="334"/>
    </location>
</feature>
<keyword evidence="9 19" id="KW-0285">Flavoprotein</keyword>
<dbReference type="SUPFAM" id="SSF56176">
    <property type="entry name" value="FAD-binding/transporter-associated domain-like"/>
    <property type="match status" value="1"/>
</dbReference>
<dbReference type="NCBIfam" id="NF000755">
    <property type="entry name" value="PRK00046.1"/>
    <property type="match status" value="1"/>
</dbReference>
<accession>A0A5M6CTV2</accession>
<dbReference type="InterPro" id="IPR016166">
    <property type="entry name" value="FAD-bd_PCMH"/>
</dbReference>
<evidence type="ECO:0000256" key="13">
    <source>
        <dbReference type="ARBA" id="ARBA00022984"/>
    </source>
</evidence>
<keyword evidence="15 19" id="KW-0131">Cell cycle</keyword>
<dbReference type="InterPro" id="IPR036635">
    <property type="entry name" value="MurB_C_sf"/>
</dbReference>
<evidence type="ECO:0000256" key="18">
    <source>
        <dbReference type="ARBA" id="ARBA00048914"/>
    </source>
</evidence>
<dbReference type="EMBL" id="VWSH01000001">
    <property type="protein sequence ID" value="KAA5537402.1"/>
    <property type="molecule type" value="Genomic_DNA"/>
</dbReference>
<feature type="domain" description="FAD-binding PCMH-type" evidence="20">
    <location>
        <begin position="18"/>
        <end position="188"/>
    </location>
</feature>
<evidence type="ECO:0000256" key="1">
    <source>
        <dbReference type="ARBA" id="ARBA00001974"/>
    </source>
</evidence>
<comment type="cofactor">
    <cofactor evidence="1 19">
        <name>FAD</name>
        <dbReference type="ChEBI" id="CHEBI:57692"/>
    </cofactor>
</comment>
<organism evidence="21 22">
    <name type="scientific">Taibaiella lutea</name>
    <dbReference type="NCBI Taxonomy" id="2608001"/>
    <lineage>
        <taxon>Bacteria</taxon>
        <taxon>Pseudomonadati</taxon>
        <taxon>Bacteroidota</taxon>
        <taxon>Chitinophagia</taxon>
        <taxon>Chitinophagales</taxon>
        <taxon>Chitinophagaceae</taxon>
        <taxon>Taibaiella</taxon>
    </lineage>
</organism>
<dbReference type="InterPro" id="IPR016169">
    <property type="entry name" value="FAD-bd_PCMH_sub2"/>
</dbReference>
<dbReference type="Gene3D" id="3.90.78.10">
    <property type="entry name" value="UDP-N-acetylenolpyruvoylglucosamine reductase, C-terminal domain"/>
    <property type="match status" value="1"/>
</dbReference>
<dbReference type="InterPro" id="IPR016167">
    <property type="entry name" value="FAD-bd_PCMH_sub1"/>
</dbReference>
<evidence type="ECO:0000256" key="7">
    <source>
        <dbReference type="ARBA" id="ARBA00022490"/>
    </source>
</evidence>
<evidence type="ECO:0000256" key="4">
    <source>
        <dbReference type="ARBA" id="ARBA00004752"/>
    </source>
</evidence>
<keyword evidence="14 19" id="KW-0560">Oxidoreductase</keyword>
<dbReference type="Pfam" id="PF01565">
    <property type="entry name" value="FAD_binding_4"/>
    <property type="match status" value="1"/>
</dbReference>
<dbReference type="GO" id="GO:0071949">
    <property type="term" value="F:FAD binding"/>
    <property type="evidence" value="ECO:0007669"/>
    <property type="project" value="InterPro"/>
</dbReference>
<dbReference type="Gene3D" id="3.30.465.10">
    <property type="match status" value="1"/>
</dbReference>
<evidence type="ECO:0000256" key="16">
    <source>
        <dbReference type="ARBA" id="ARBA00023316"/>
    </source>
</evidence>
<dbReference type="NCBIfam" id="TIGR00179">
    <property type="entry name" value="murB"/>
    <property type="match status" value="1"/>
</dbReference>
<keyword evidence="12 19" id="KW-0133">Cell shape</keyword>
<keyword evidence="16 19" id="KW-0961">Cell wall biogenesis/degradation</keyword>
<proteinExistence type="inferred from homology"/>
<dbReference type="GO" id="GO:0008762">
    <property type="term" value="F:UDP-N-acetylmuramate dehydrogenase activity"/>
    <property type="evidence" value="ECO:0007669"/>
    <property type="project" value="UniProtKB-UniRule"/>
</dbReference>
<comment type="similarity">
    <text evidence="19">Belongs to the MurB family.</text>
</comment>
<evidence type="ECO:0000256" key="8">
    <source>
        <dbReference type="ARBA" id="ARBA00022618"/>
    </source>
</evidence>
<evidence type="ECO:0000256" key="9">
    <source>
        <dbReference type="ARBA" id="ARBA00022630"/>
    </source>
</evidence>
<dbReference type="GO" id="GO:0051301">
    <property type="term" value="P:cell division"/>
    <property type="evidence" value="ECO:0007669"/>
    <property type="project" value="UniProtKB-KW"/>
</dbReference>
<dbReference type="GO" id="GO:0071555">
    <property type="term" value="P:cell wall organization"/>
    <property type="evidence" value="ECO:0007669"/>
    <property type="project" value="UniProtKB-KW"/>
</dbReference>
<evidence type="ECO:0000256" key="12">
    <source>
        <dbReference type="ARBA" id="ARBA00022960"/>
    </source>
</evidence>
<dbReference type="Gene3D" id="3.30.43.10">
    <property type="entry name" value="Uridine Diphospho-n-acetylenolpyruvylglucosamine Reductase, domain 2"/>
    <property type="match status" value="1"/>
</dbReference>